<dbReference type="GO" id="GO:0005525">
    <property type="term" value="F:GTP binding"/>
    <property type="evidence" value="ECO:0007669"/>
    <property type="project" value="UniProtKB-UniRule"/>
</dbReference>
<dbReference type="NCBIfam" id="TIGR00436">
    <property type="entry name" value="era"/>
    <property type="match status" value="1"/>
</dbReference>
<dbReference type="HAMAP" id="MF_00367">
    <property type="entry name" value="GTPase_Era"/>
    <property type="match status" value="1"/>
</dbReference>
<comment type="caution">
    <text evidence="13">The sequence shown here is derived from an EMBL/GenBank/DDBJ whole genome shotgun (WGS) entry which is preliminary data.</text>
</comment>
<evidence type="ECO:0000259" key="12">
    <source>
        <dbReference type="PROSITE" id="PS51713"/>
    </source>
</evidence>
<keyword evidence="7" id="KW-1003">Cell membrane</keyword>
<dbReference type="InterPro" id="IPR030388">
    <property type="entry name" value="G_ERA_dom"/>
</dbReference>
<keyword evidence="3 7" id="KW-0690">Ribosome biogenesis</keyword>
<feature type="domain" description="Era-type G" evidence="12">
    <location>
        <begin position="96"/>
        <end position="264"/>
    </location>
</feature>
<dbReference type="PANTHER" id="PTHR42698:SF1">
    <property type="entry name" value="GTPASE ERA, MITOCHONDRIAL"/>
    <property type="match status" value="1"/>
</dbReference>
<keyword evidence="7" id="KW-0699">rRNA-binding</keyword>
<keyword evidence="14" id="KW-1185">Reference proteome</keyword>
<feature type="binding site" evidence="7">
    <location>
        <begin position="151"/>
        <end position="155"/>
    </location>
    <ligand>
        <name>GTP</name>
        <dbReference type="ChEBI" id="CHEBI:37565"/>
    </ligand>
</feature>
<comment type="subcellular location">
    <subcellularLocation>
        <location evidence="7">Cytoplasm</location>
    </subcellularLocation>
    <subcellularLocation>
        <location evidence="7">Cell membrane</location>
        <topology evidence="7">Peripheral membrane protein</topology>
    </subcellularLocation>
</comment>
<evidence type="ECO:0000256" key="3">
    <source>
        <dbReference type="ARBA" id="ARBA00022517"/>
    </source>
</evidence>
<dbReference type="RefSeq" id="WP_183619928.1">
    <property type="nucleotide sequence ID" value="NZ_CAJHAH010000001.1"/>
</dbReference>
<evidence type="ECO:0000256" key="10">
    <source>
        <dbReference type="SAM" id="MobiDB-lite"/>
    </source>
</evidence>
<dbReference type="InterPro" id="IPR004044">
    <property type="entry name" value="KH_dom_type_2"/>
</dbReference>
<dbReference type="GO" id="GO:0005886">
    <property type="term" value="C:plasma membrane"/>
    <property type="evidence" value="ECO:0007669"/>
    <property type="project" value="UniProtKB-SubCell"/>
</dbReference>
<dbReference type="Proteomes" id="UP000588111">
    <property type="component" value="Unassembled WGS sequence"/>
</dbReference>
<dbReference type="NCBIfam" id="TIGR00231">
    <property type="entry name" value="small_GTP"/>
    <property type="match status" value="1"/>
</dbReference>
<keyword evidence="4 7" id="KW-0547">Nucleotide-binding</keyword>
<feature type="binding site" evidence="7">
    <location>
        <begin position="213"/>
        <end position="216"/>
    </location>
    <ligand>
        <name>GTP</name>
        <dbReference type="ChEBI" id="CHEBI:37565"/>
    </ligand>
</feature>
<dbReference type="GO" id="GO:0005829">
    <property type="term" value="C:cytosol"/>
    <property type="evidence" value="ECO:0007669"/>
    <property type="project" value="TreeGrafter"/>
</dbReference>
<feature type="binding site" evidence="7">
    <location>
        <begin position="104"/>
        <end position="111"/>
    </location>
    <ligand>
        <name>GTP</name>
        <dbReference type="ChEBI" id="CHEBI:37565"/>
    </ligand>
</feature>
<sequence length="397" mass="44484">MSNHNDLPLNNEDNAKNMTENTDTSSIQNNVETNDVEQNHAELGNTRLNDAKLNVDNTKDTALENNSIEDNALENDTAIEEFFSPNNNAHMADGFKTGYVAIVGRPNVGKSTLMNHLLGQKLSITSRKPQTTRHRIHGILSNDEMQAVFVDTPGIHRNEVRAINERMNKAAVSALVDVDLVLFVVDSDQWRDDDLLVLQKLGDTNLTVVLVINKADTLKDKGSVLPLIETFNDSFDFADIVPVSALKNQNLDRLQEVIASHLPIADPIYDTEQITDRSERFLASEIIREKIMRSAGDEVPYDLTVQIDGFKDEAAHIDPKTGRPRKACTFIDATIYVERSGQKAIVIGDKGQRIKQVGMDARKDMEQLFDKKIMLTLWVKVKRGWSDDERALTSLGY</sequence>
<gene>
    <name evidence="7" type="primary">era</name>
    <name evidence="13" type="ORF">FHS24_001339</name>
</gene>
<dbReference type="InterPro" id="IPR015946">
    <property type="entry name" value="KH_dom-like_a/b"/>
</dbReference>
<dbReference type="Pfam" id="PF07650">
    <property type="entry name" value="KH_2"/>
    <property type="match status" value="1"/>
</dbReference>
<feature type="region of interest" description="G3" evidence="8">
    <location>
        <begin position="151"/>
        <end position="154"/>
    </location>
</feature>
<feature type="region of interest" description="G5" evidence="8">
    <location>
        <begin position="243"/>
        <end position="245"/>
    </location>
</feature>
<name>A0A839TCD6_9GAMM</name>
<keyword evidence="6 7" id="KW-0342">GTP-binding</keyword>
<dbReference type="NCBIfam" id="NF000908">
    <property type="entry name" value="PRK00089.1"/>
    <property type="match status" value="1"/>
</dbReference>
<evidence type="ECO:0000256" key="8">
    <source>
        <dbReference type="PROSITE-ProRule" id="PRU01050"/>
    </source>
</evidence>
<evidence type="ECO:0000256" key="4">
    <source>
        <dbReference type="ARBA" id="ARBA00022741"/>
    </source>
</evidence>
<dbReference type="InterPro" id="IPR009019">
    <property type="entry name" value="KH_sf_prok-type"/>
</dbReference>
<feature type="region of interest" description="Disordered" evidence="10">
    <location>
        <begin position="1"/>
        <end position="31"/>
    </location>
</feature>
<dbReference type="EMBL" id="JACHXL010000002">
    <property type="protein sequence ID" value="MBB3106838.1"/>
    <property type="molecule type" value="Genomic_DNA"/>
</dbReference>
<dbReference type="FunFam" id="3.40.50.300:FF:000094">
    <property type="entry name" value="GTPase Era"/>
    <property type="match status" value="1"/>
</dbReference>
<dbReference type="FunFam" id="3.30.300.20:FF:000003">
    <property type="entry name" value="GTPase Era"/>
    <property type="match status" value="1"/>
</dbReference>
<evidence type="ECO:0000313" key="13">
    <source>
        <dbReference type="EMBL" id="MBB3106838.1"/>
    </source>
</evidence>
<dbReference type="GO" id="GO:0000028">
    <property type="term" value="P:ribosomal small subunit assembly"/>
    <property type="evidence" value="ECO:0007669"/>
    <property type="project" value="TreeGrafter"/>
</dbReference>
<dbReference type="Gene3D" id="3.40.50.300">
    <property type="entry name" value="P-loop containing nucleotide triphosphate hydrolases"/>
    <property type="match status" value="1"/>
</dbReference>
<proteinExistence type="inferred from homology"/>
<dbReference type="CDD" id="cd04163">
    <property type="entry name" value="Era"/>
    <property type="match status" value="1"/>
</dbReference>
<feature type="region of interest" description="G2" evidence="8">
    <location>
        <begin position="130"/>
        <end position="134"/>
    </location>
</feature>
<dbReference type="PROSITE" id="PS50823">
    <property type="entry name" value="KH_TYPE_2"/>
    <property type="match status" value="1"/>
</dbReference>
<protein>
    <recommendedName>
        <fullName evidence="2 7">GTPase Era</fullName>
    </recommendedName>
</protein>
<organism evidence="13 14">
    <name type="scientific">Psychrobacter luti</name>
    <dbReference type="NCBI Taxonomy" id="198481"/>
    <lineage>
        <taxon>Bacteria</taxon>
        <taxon>Pseudomonadati</taxon>
        <taxon>Pseudomonadota</taxon>
        <taxon>Gammaproteobacteria</taxon>
        <taxon>Moraxellales</taxon>
        <taxon>Moraxellaceae</taxon>
        <taxon>Psychrobacter</taxon>
    </lineage>
</organism>
<comment type="similarity">
    <text evidence="1 7 8 9">Belongs to the TRAFAC class TrmE-Era-EngA-EngB-Septin-like GTPase superfamily. Era GTPase family.</text>
</comment>
<dbReference type="GO" id="GO:0003924">
    <property type="term" value="F:GTPase activity"/>
    <property type="evidence" value="ECO:0007669"/>
    <property type="project" value="UniProtKB-UniRule"/>
</dbReference>
<dbReference type="GO" id="GO:0070181">
    <property type="term" value="F:small ribosomal subunit rRNA binding"/>
    <property type="evidence" value="ECO:0007669"/>
    <property type="project" value="UniProtKB-UniRule"/>
</dbReference>
<feature type="region of interest" description="G4" evidence="8">
    <location>
        <begin position="213"/>
        <end position="216"/>
    </location>
</feature>
<dbReference type="SUPFAM" id="SSF54814">
    <property type="entry name" value="Prokaryotic type KH domain (KH-domain type II)"/>
    <property type="match status" value="1"/>
</dbReference>
<dbReference type="InterPro" id="IPR006073">
    <property type="entry name" value="GTP-bd"/>
</dbReference>
<dbReference type="SUPFAM" id="SSF52540">
    <property type="entry name" value="P-loop containing nucleoside triphosphate hydrolases"/>
    <property type="match status" value="1"/>
</dbReference>
<dbReference type="CDD" id="cd22534">
    <property type="entry name" value="KH-II_Era"/>
    <property type="match status" value="1"/>
</dbReference>
<dbReference type="PRINTS" id="PR00326">
    <property type="entry name" value="GTP1OBG"/>
</dbReference>
<dbReference type="InterPro" id="IPR005662">
    <property type="entry name" value="GTPase_Era-like"/>
</dbReference>
<evidence type="ECO:0000256" key="5">
    <source>
        <dbReference type="ARBA" id="ARBA00022884"/>
    </source>
</evidence>
<evidence type="ECO:0000259" key="11">
    <source>
        <dbReference type="PROSITE" id="PS50823"/>
    </source>
</evidence>
<feature type="domain" description="KH type-2" evidence="11">
    <location>
        <begin position="331"/>
        <end position="383"/>
    </location>
</feature>
<reference evidence="13 14" key="1">
    <citation type="submission" date="2020-08" db="EMBL/GenBank/DDBJ databases">
        <title>Genomic Encyclopedia of Type Strains, Phase III (KMG-III): the genomes of soil and plant-associated and newly described type strains.</title>
        <authorList>
            <person name="Whitman W."/>
        </authorList>
    </citation>
    <scope>NUCLEOTIDE SEQUENCE [LARGE SCALE GENOMIC DNA]</scope>
    <source>
        <strain evidence="13 14">CECT 5885</strain>
    </source>
</reference>
<evidence type="ECO:0000256" key="9">
    <source>
        <dbReference type="RuleBase" id="RU003761"/>
    </source>
</evidence>
<evidence type="ECO:0000256" key="2">
    <source>
        <dbReference type="ARBA" id="ARBA00020484"/>
    </source>
</evidence>
<feature type="compositionally biased region" description="Polar residues" evidence="10">
    <location>
        <begin position="16"/>
        <end position="31"/>
    </location>
</feature>
<dbReference type="Pfam" id="PF01926">
    <property type="entry name" value="MMR_HSR1"/>
    <property type="match status" value="1"/>
</dbReference>
<dbReference type="PANTHER" id="PTHR42698">
    <property type="entry name" value="GTPASE ERA"/>
    <property type="match status" value="1"/>
</dbReference>
<keyword evidence="7" id="KW-0472">Membrane</keyword>
<dbReference type="Gene3D" id="3.30.300.20">
    <property type="match status" value="1"/>
</dbReference>
<dbReference type="InterPro" id="IPR027417">
    <property type="entry name" value="P-loop_NTPase"/>
</dbReference>
<evidence type="ECO:0000256" key="1">
    <source>
        <dbReference type="ARBA" id="ARBA00007921"/>
    </source>
</evidence>
<dbReference type="InterPro" id="IPR005225">
    <property type="entry name" value="Small_GTP-bd"/>
</dbReference>
<dbReference type="AlphaFoldDB" id="A0A839TCD6"/>
<comment type="subunit">
    <text evidence="7">Monomer.</text>
</comment>
<keyword evidence="5 7" id="KW-0694">RNA-binding</keyword>
<evidence type="ECO:0000313" key="14">
    <source>
        <dbReference type="Proteomes" id="UP000588111"/>
    </source>
</evidence>
<dbReference type="GO" id="GO:0043024">
    <property type="term" value="F:ribosomal small subunit binding"/>
    <property type="evidence" value="ECO:0007669"/>
    <property type="project" value="TreeGrafter"/>
</dbReference>
<evidence type="ECO:0000256" key="6">
    <source>
        <dbReference type="ARBA" id="ARBA00023134"/>
    </source>
</evidence>
<dbReference type="PROSITE" id="PS51713">
    <property type="entry name" value="G_ERA"/>
    <property type="match status" value="1"/>
</dbReference>
<keyword evidence="7" id="KW-0963">Cytoplasm</keyword>
<comment type="function">
    <text evidence="7">An essential GTPase that binds both GDP and GTP, with rapid nucleotide exchange. Plays a role in 16S rRNA processing and 30S ribosomal subunit biogenesis and possibly also in cell cycle regulation and energy metabolism.</text>
</comment>
<feature type="region of interest" description="G1" evidence="8">
    <location>
        <begin position="104"/>
        <end position="111"/>
    </location>
</feature>
<evidence type="ECO:0000256" key="7">
    <source>
        <dbReference type="HAMAP-Rule" id="MF_00367"/>
    </source>
</evidence>
<accession>A0A839TCD6</accession>